<gene>
    <name evidence="2" type="ORF">Hypma_014606</name>
</gene>
<dbReference type="EMBL" id="LUEZ02000088">
    <property type="protein sequence ID" value="RDB18747.1"/>
    <property type="molecule type" value="Genomic_DNA"/>
</dbReference>
<evidence type="ECO:0000256" key="1">
    <source>
        <dbReference type="SAM" id="MobiDB-lite"/>
    </source>
</evidence>
<feature type="compositionally biased region" description="Low complexity" evidence="1">
    <location>
        <begin position="32"/>
        <end position="47"/>
    </location>
</feature>
<reference evidence="2" key="1">
    <citation type="submission" date="2018-04" db="EMBL/GenBank/DDBJ databases">
        <title>Whole genome sequencing of Hypsizygus marmoreus.</title>
        <authorList>
            <person name="Choi I.-G."/>
            <person name="Min B."/>
            <person name="Kim J.-G."/>
            <person name="Kim S."/>
            <person name="Oh Y.-L."/>
            <person name="Kong W.-S."/>
            <person name="Park H."/>
            <person name="Jeong J."/>
            <person name="Song E.-S."/>
        </authorList>
    </citation>
    <scope>NUCLEOTIDE SEQUENCE [LARGE SCALE GENOMIC DNA]</scope>
    <source>
        <strain evidence="2">51987-8</strain>
    </source>
</reference>
<feature type="region of interest" description="Disordered" evidence="1">
    <location>
        <begin position="1"/>
        <end position="184"/>
    </location>
</feature>
<feature type="compositionally biased region" description="Acidic residues" evidence="1">
    <location>
        <begin position="102"/>
        <end position="112"/>
    </location>
</feature>
<keyword evidence="3" id="KW-1185">Reference proteome</keyword>
<organism evidence="2 3">
    <name type="scientific">Hypsizygus marmoreus</name>
    <name type="common">White beech mushroom</name>
    <name type="synonym">Agaricus marmoreus</name>
    <dbReference type="NCBI Taxonomy" id="39966"/>
    <lineage>
        <taxon>Eukaryota</taxon>
        <taxon>Fungi</taxon>
        <taxon>Dikarya</taxon>
        <taxon>Basidiomycota</taxon>
        <taxon>Agaricomycotina</taxon>
        <taxon>Agaricomycetes</taxon>
        <taxon>Agaricomycetidae</taxon>
        <taxon>Agaricales</taxon>
        <taxon>Tricholomatineae</taxon>
        <taxon>Lyophyllaceae</taxon>
        <taxon>Hypsizygus</taxon>
    </lineage>
</organism>
<accession>A0A369JDS0</accession>
<feature type="compositionally biased region" description="Basic and acidic residues" evidence="1">
    <location>
        <begin position="679"/>
        <end position="696"/>
    </location>
</feature>
<evidence type="ECO:0000313" key="3">
    <source>
        <dbReference type="Proteomes" id="UP000076154"/>
    </source>
</evidence>
<feature type="region of interest" description="Disordered" evidence="1">
    <location>
        <begin position="544"/>
        <end position="721"/>
    </location>
</feature>
<protein>
    <submittedName>
        <fullName evidence="2">Uncharacterized protein</fullName>
    </submittedName>
</protein>
<dbReference type="AlphaFoldDB" id="A0A369JDS0"/>
<sequence length="721" mass="81873">MVPPVDNDGVGDGSSAQNSMHPNNIEEHPDDPSTLPGHSRSSSPSGSDYEKEQRKLKALRPPSGRRVSSLTIEEQDQDDEQDFEHDIAAGRCRPSRPTNDESGTDDSSDEDFSQAKKRKGKQTQAKAVGRDDDSVDDDEGVAATAKKKTKKKGKGKAPTKGDVHVAEEDEGDGDDDAEHAFKPGPVPEVAKDAVFIAHAEYQRRIQDIANEYKKPVSAMYQLVGQALPVPRFTINGWNAFQVWYGVNGDETKPKEMSSANWTKVLVEKYEEYLQDKLGDDWEDQGARTECLKPLVDWYKERLGDHVENIKVNGHCKKMLLSTTDKFIQYSTQAYEMYGIHVFRFTINTQRDEFGISHSTSWGGSPAFAAFRQAHKSSIRTQLNDYEAMFRIEEMKERGLDVAKAVFPIQTSRKEDELSRDFDRRTFKDLLVGDYGRILMLLGKLSAADAKNLKMPWAAWADAAYEFRSPECIAPSVIHECNRLRRQAEIDETVTDYVQVVPWSDEHLLLDVDDVDIGDVPLVVNTDGRALVTVLDSSKFWKAADKKKKDQLRTKSRSTAKAHVRGKKCKMMPANVSSDEDDDQEERPPPKKHHQAADSRSRTQPSRHRDQDDKDDDDQNMREVIPSRKKHRDAEVQTNSSRHWRLDDDDETRTESRSTQLESAPKHASPPRPPMLRDPATLERWARENGWTRETSRSRRSPQNHRSPEISEDEAALRHTRK</sequence>
<evidence type="ECO:0000313" key="2">
    <source>
        <dbReference type="EMBL" id="RDB18747.1"/>
    </source>
</evidence>
<dbReference type="OrthoDB" id="3064457at2759"/>
<dbReference type="InParanoid" id="A0A369JDS0"/>
<feature type="compositionally biased region" description="Basic residues" evidence="1">
    <location>
        <begin position="553"/>
        <end position="569"/>
    </location>
</feature>
<feature type="compositionally biased region" description="Basic residues" evidence="1">
    <location>
        <begin position="145"/>
        <end position="157"/>
    </location>
</feature>
<dbReference type="Proteomes" id="UP000076154">
    <property type="component" value="Unassembled WGS sequence"/>
</dbReference>
<feature type="compositionally biased region" description="Acidic residues" evidence="1">
    <location>
        <begin position="73"/>
        <end position="83"/>
    </location>
</feature>
<name>A0A369JDS0_HYPMA</name>
<feature type="compositionally biased region" description="Basic and acidic residues" evidence="1">
    <location>
        <begin position="594"/>
        <end position="611"/>
    </location>
</feature>
<feature type="compositionally biased region" description="Acidic residues" evidence="1">
    <location>
        <begin position="167"/>
        <end position="177"/>
    </location>
</feature>
<comment type="caution">
    <text evidence="2">The sequence shown here is derived from an EMBL/GenBank/DDBJ whole genome shotgun (WGS) entry which is preliminary data.</text>
</comment>
<proteinExistence type="predicted"/>